<evidence type="ECO:0000313" key="2">
    <source>
        <dbReference type="EMBL" id="EON71358.1"/>
    </source>
</evidence>
<dbReference type="AlphaFoldDB" id="R7ZB81"/>
<gene>
    <name evidence="2" type="ORF">H131_15363</name>
</gene>
<dbReference type="GO" id="GO:1901135">
    <property type="term" value="P:carbohydrate derivative metabolic process"/>
    <property type="evidence" value="ECO:0007669"/>
    <property type="project" value="InterPro"/>
</dbReference>
<dbReference type="HOGENOM" id="CLU_089975_0_0_9"/>
<dbReference type="GO" id="GO:0097367">
    <property type="term" value="F:carbohydrate derivative binding"/>
    <property type="evidence" value="ECO:0007669"/>
    <property type="project" value="InterPro"/>
</dbReference>
<dbReference type="PANTHER" id="PTHR30390:SF7">
    <property type="entry name" value="PHOSPHOHEPTOSE ISOMERASE"/>
    <property type="match status" value="1"/>
</dbReference>
<organism evidence="2 3">
    <name type="scientific">Lysinibacillus sphaericus OT4b.31</name>
    <dbReference type="NCBI Taxonomy" id="1285586"/>
    <lineage>
        <taxon>Bacteria</taxon>
        <taxon>Bacillati</taxon>
        <taxon>Bacillota</taxon>
        <taxon>Bacilli</taxon>
        <taxon>Bacillales</taxon>
        <taxon>Bacillaceae</taxon>
        <taxon>Lysinibacillus</taxon>
    </lineage>
</organism>
<evidence type="ECO:0000259" key="1">
    <source>
        <dbReference type="PROSITE" id="PS51464"/>
    </source>
</evidence>
<sequence length="246" mass="27521">MKLKGDTMHDYFLEIQRLLQEVIVQEQAHIADAAQMIVQRIQRGGIVQLFGCGHSHLLAQDAFYRAGGLVPVHPITIEPLTLNAGALTSSKNEKDPTIIERHKHYFDFQEHDVFIVISTSGRNYAPIDAALLAKEADVLVMSLQSLAYQEQQSRHSSGKRLEDVVDVIINTHIPVGDGLLHRQNMQYAPASTVIGSAILNAIFSQVIEQMADEHGILPVFESNNVEANLHHNEVMIANYQKRINFK</sequence>
<comment type="caution">
    <text evidence="2">The sequence shown here is derived from an EMBL/GenBank/DDBJ whole genome shotgun (WGS) entry which is preliminary data.</text>
</comment>
<dbReference type="InterPro" id="IPR046348">
    <property type="entry name" value="SIS_dom_sf"/>
</dbReference>
<dbReference type="InterPro" id="IPR050099">
    <property type="entry name" value="SIS_GmhA/DiaA_subfam"/>
</dbReference>
<dbReference type="InterPro" id="IPR001347">
    <property type="entry name" value="SIS_dom"/>
</dbReference>
<dbReference type="SUPFAM" id="SSF53697">
    <property type="entry name" value="SIS domain"/>
    <property type="match status" value="1"/>
</dbReference>
<evidence type="ECO:0000313" key="3">
    <source>
        <dbReference type="Proteomes" id="UP000013911"/>
    </source>
</evidence>
<name>R7ZB81_LYSSH</name>
<dbReference type="Gene3D" id="3.40.50.10490">
    <property type="entry name" value="Glucose-6-phosphate isomerase like protein, domain 1"/>
    <property type="match status" value="1"/>
</dbReference>
<dbReference type="PATRIC" id="fig|1285586.5.peg.3147"/>
<proteinExistence type="predicted"/>
<feature type="domain" description="SIS" evidence="1">
    <location>
        <begin position="37"/>
        <end position="216"/>
    </location>
</feature>
<accession>R7ZB81</accession>
<dbReference type="EMBL" id="AQPX01000022">
    <property type="protein sequence ID" value="EON71358.1"/>
    <property type="molecule type" value="Genomic_DNA"/>
</dbReference>
<protein>
    <recommendedName>
        <fullName evidence="1">SIS domain-containing protein</fullName>
    </recommendedName>
</protein>
<dbReference type="NCBIfam" id="NF002805">
    <property type="entry name" value="PRK02947.1"/>
    <property type="match status" value="1"/>
</dbReference>
<reference evidence="2 3" key="1">
    <citation type="submission" date="2013-04" db="EMBL/GenBank/DDBJ databases">
        <title>Draft genome of the heavy metal tolerant bacterium Lysinibacillus sphaericus strain OT4b.31.</title>
        <authorList>
            <person name="Pena-Montenegro T.D."/>
            <person name="Dussan J."/>
        </authorList>
    </citation>
    <scope>NUCLEOTIDE SEQUENCE [LARGE SCALE GENOMIC DNA]</scope>
    <source>
        <strain evidence="2 3">OT4b.31</strain>
    </source>
</reference>
<dbReference type="Proteomes" id="UP000013911">
    <property type="component" value="Unassembled WGS sequence"/>
</dbReference>
<dbReference type="PROSITE" id="PS51464">
    <property type="entry name" value="SIS"/>
    <property type="match status" value="1"/>
</dbReference>
<dbReference type="Pfam" id="PF13580">
    <property type="entry name" value="SIS_2"/>
    <property type="match status" value="1"/>
</dbReference>
<dbReference type="PANTHER" id="PTHR30390">
    <property type="entry name" value="SEDOHEPTULOSE 7-PHOSPHATE ISOMERASE / DNAA INITIATOR-ASSOCIATING FACTOR FOR REPLICATION INITIATION"/>
    <property type="match status" value="1"/>
</dbReference>
<dbReference type="eggNOG" id="COG4821">
    <property type="taxonomic scope" value="Bacteria"/>
</dbReference>